<organism evidence="6 7">
    <name type="scientific">Reyranella soli</name>
    <dbReference type="NCBI Taxonomy" id="1230389"/>
    <lineage>
        <taxon>Bacteria</taxon>
        <taxon>Pseudomonadati</taxon>
        <taxon>Pseudomonadota</taxon>
        <taxon>Alphaproteobacteria</taxon>
        <taxon>Hyphomicrobiales</taxon>
        <taxon>Reyranellaceae</taxon>
        <taxon>Reyranella</taxon>
    </lineage>
</organism>
<reference evidence="6 7" key="1">
    <citation type="submission" date="2019-07" db="EMBL/GenBank/DDBJ databases">
        <title>Whole genome shotgun sequence of Reyranella soli NBRC 108950.</title>
        <authorList>
            <person name="Hosoyama A."/>
            <person name="Uohara A."/>
            <person name="Ohji S."/>
            <person name="Ichikawa N."/>
        </authorList>
    </citation>
    <scope>NUCLEOTIDE SEQUENCE [LARGE SCALE GENOMIC DNA]</scope>
    <source>
        <strain evidence="6 7">NBRC 108950</strain>
    </source>
</reference>
<dbReference type="Gene3D" id="3.90.1590.10">
    <property type="entry name" value="glutathione-dependent formaldehyde- activating enzyme (gfa)"/>
    <property type="match status" value="1"/>
</dbReference>
<evidence type="ECO:0000313" key="6">
    <source>
        <dbReference type="EMBL" id="GEP59526.1"/>
    </source>
</evidence>
<dbReference type="SUPFAM" id="SSF51316">
    <property type="entry name" value="Mss4-like"/>
    <property type="match status" value="1"/>
</dbReference>
<keyword evidence="7" id="KW-1185">Reference proteome</keyword>
<dbReference type="GO" id="GO:0046872">
    <property type="term" value="F:metal ion binding"/>
    <property type="evidence" value="ECO:0007669"/>
    <property type="project" value="UniProtKB-KW"/>
</dbReference>
<keyword evidence="4" id="KW-0456">Lyase</keyword>
<dbReference type="OrthoDB" id="9807246at2"/>
<evidence type="ECO:0000313" key="7">
    <source>
        <dbReference type="Proteomes" id="UP000321058"/>
    </source>
</evidence>
<comment type="caution">
    <text evidence="6">The sequence shown here is derived from an EMBL/GenBank/DDBJ whole genome shotgun (WGS) entry which is preliminary data.</text>
</comment>
<sequence length="135" mass="15023">MIKGSCACGAVRFEIEAARSMTHCHCVNCRKLMGASVATYVHVEKDKFRWLAGEDNISSYESSPGSVRKFCRTCSSLVPNQAPYLPFISIAAGLFDDDPGVRPRLHVFTSSKAPWHEITDNLPQHPKWVPGFEPK</sequence>
<evidence type="ECO:0000256" key="4">
    <source>
        <dbReference type="ARBA" id="ARBA00023239"/>
    </source>
</evidence>
<accession>A0A512NKS2</accession>
<dbReference type="Pfam" id="PF04828">
    <property type="entry name" value="GFA"/>
    <property type="match status" value="1"/>
</dbReference>
<protein>
    <recommendedName>
        <fullName evidence="5">CENP-V/GFA domain-containing protein</fullName>
    </recommendedName>
</protein>
<dbReference type="PANTHER" id="PTHR33337">
    <property type="entry name" value="GFA DOMAIN-CONTAINING PROTEIN"/>
    <property type="match status" value="1"/>
</dbReference>
<comment type="similarity">
    <text evidence="1">Belongs to the Gfa family.</text>
</comment>
<proteinExistence type="inferred from homology"/>
<evidence type="ECO:0000259" key="5">
    <source>
        <dbReference type="PROSITE" id="PS51891"/>
    </source>
</evidence>
<keyword evidence="3" id="KW-0862">Zinc</keyword>
<name>A0A512NKS2_9HYPH</name>
<dbReference type="AlphaFoldDB" id="A0A512NKS2"/>
<dbReference type="Proteomes" id="UP000321058">
    <property type="component" value="Unassembled WGS sequence"/>
</dbReference>
<dbReference type="EMBL" id="BKAJ01000133">
    <property type="protein sequence ID" value="GEP59526.1"/>
    <property type="molecule type" value="Genomic_DNA"/>
</dbReference>
<evidence type="ECO:0000256" key="1">
    <source>
        <dbReference type="ARBA" id="ARBA00005495"/>
    </source>
</evidence>
<dbReference type="PANTHER" id="PTHR33337:SF40">
    <property type="entry name" value="CENP-V_GFA DOMAIN-CONTAINING PROTEIN-RELATED"/>
    <property type="match status" value="1"/>
</dbReference>
<keyword evidence="2" id="KW-0479">Metal-binding</keyword>
<dbReference type="GO" id="GO:0016846">
    <property type="term" value="F:carbon-sulfur lyase activity"/>
    <property type="evidence" value="ECO:0007669"/>
    <property type="project" value="InterPro"/>
</dbReference>
<gene>
    <name evidence="6" type="ORF">RSO01_66920</name>
</gene>
<dbReference type="RefSeq" id="WP_147154901.1">
    <property type="nucleotide sequence ID" value="NZ_BKAJ01000133.1"/>
</dbReference>
<dbReference type="InterPro" id="IPR011057">
    <property type="entry name" value="Mss4-like_sf"/>
</dbReference>
<dbReference type="PROSITE" id="PS51891">
    <property type="entry name" value="CENP_V_GFA"/>
    <property type="match status" value="1"/>
</dbReference>
<feature type="domain" description="CENP-V/GFA" evidence="5">
    <location>
        <begin position="2"/>
        <end position="116"/>
    </location>
</feature>
<dbReference type="InterPro" id="IPR006913">
    <property type="entry name" value="CENP-V/GFA"/>
</dbReference>
<evidence type="ECO:0000256" key="3">
    <source>
        <dbReference type="ARBA" id="ARBA00022833"/>
    </source>
</evidence>
<evidence type="ECO:0000256" key="2">
    <source>
        <dbReference type="ARBA" id="ARBA00022723"/>
    </source>
</evidence>